<evidence type="ECO:0000313" key="1">
    <source>
        <dbReference type="EMBL" id="KAK4097554.1"/>
    </source>
</evidence>
<organism evidence="1 2">
    <name type="scientific">Parathielavia hyrcaniae</name>
    <dbReference type="NCBI Taxonomy" id="113614"/>
    <lineage>
        <taxon>Eukaryota</taxon>
        <taxon>Fungi</taxon>
        <taxon>Dikarya</taxon>
        <taxon>Ascomycota</taxon>
        <taxon>Pezizomycotina</taxon>
        <taxon>Sordariomycetes</taxon>
        <taxon>Sordariomycetidae</taxon>
        <taxon>Sordariales</taxon>
        <taxon>Chaetomiaceae</taxon>
        <taxon>Parathielavia</taxon>
    </lineage>
</organism>
<protein>
    <submittedName>
        <fullName evidence="1">Uncharacterized protein</fullName>
    </submittedName>
</protein>
<sequence>MIPCPEFDPWFVVRVWSRPPLTWFLTSAMLEVLGNSAPQSWLGLLQRPIVPRLGWIQPFRPAFEAQHLEQE</sequence>
<keyword evidence="2" id="KW-1185">Reference proteome</keyword>
<proteinExistence type="predicted"/>
<comment type="caution">
    <text evidence="1">The sequence shown here is derived from an EMBL/GenBank/DDBJ whole genome shotgun (WGS) entry which is preliminary data.</text>
</comment>
<dbReference type="AlphaFoldDB" id="A0AAN6PT94"/>
<reference evidence="1" key="1">
    <citation type="journal article" date="2023" name="Mol. Phylogenet. Evol.">
        <title>Genome-scale phylogeny and comparative genomics of the fungal order Sordariales.</title>
        <authorList>
            <person name="Hensen N."/>
            <person name="Bonometti L."/>
            <person name="Westerberg I."/>
            <person name="Brannstrom I.O."/>
            <person name="Guillou S."/>
            <person name="Cros-Aarteil S."/>
            <person name="Calhoun S."/>
            <person name="Haridas S."/>
            <person name="Kuo A."/>
            <person name="Mondo S."/>
            <person name="Pangilinan J."/>
            <person name="Riley R."/>
            <person name="LaButti K."/>
            <person name="Andreopoulos B."/>
            <person name="Lipzen A."/>
            <person name="Chen C."/>
            <person name="Yan M."/>
            <person name="Daum C."/>
            <person name="Ng V."/>
            <person name="Clum A."/>
            <person name="Steindorff A."/>
            <person name="Ohm R.A."/>
            <person name="Martin F."/>
            <person name="Silar P."/>
            <person name="Natvig D.O."/>
            <person name="Lalanne C."/>
            <person name="Gautier V."/>
            <person name="Ament-Velasquez S.L."/>
            <person name="Kruys A."/>
            <person name="Hutchinson M.I."/>
            <person name="Powell A.J."/>
            <person name="Barry K."/>
            <person name="Miller A.N."/>
            <person name="Grigoriev I.V."/>
            <person name="Debuchy R."/>
            <person name="Gladieux P."/>
            <person name="Hiltunen Thoren M."/>
            <person name="Johannesson H."/>
        </authorList>
    </citation>
    <scope>NUCLEOTIDE SEQUENCE</scope>
    <source>
        <strain evidence="1">CBS 757.83</strain>
    </source>
</reference>
<accession>A0AAN6PT94</accession>
<dbReference type="Proteomes" id="UP001305647">
    <property type="component" value="Unassembled WGS sequence"/>
</dbReference>
<name>A0AAN6PT94_9PEZI</name>
<reference evidence="1" key="2">
    <citation type="submission" date="2023-05" db="EMBL/GenBank/DDBJ databases">
        <authorList>
            <consortium name="Lawrence Berkeley National Laboratory"/>
            <person name="Steindorff A."/>
            <person name="Hensen N."/>
            <person name="Bonometti L."/>
            <person name="Westerberg I."/>
            <person name="Brannstrom I.O."/>
            <person name="Guillou S."/>
            <person name="Cros-Aarteil S."/>
            <person name="Calhoun S."/>
            <person name="Haridas S."/>
            <person name="Kuo A."/>
            <person name="Mondo S."/>
            <person name="Pangilinan J."/>
            <person name="Riley R."/>
            <person name="Labutti K."/>
            <person name="Andreopoulos B."/>
            <person name="Lipzen A."/>
            <person name="Chen C."/>
            <person name="Yanf M."/>
            <person name="Daum C."/>
            <person name="Ng V."/>
            <person name="Clum A."/>
            <person name="Ohm R."/>
            <person name="Martin F."/>
            <person name="Silar P."/>
            <person name="Natvig D."/>
            <person name="Lalanne C."/>
            <person name="Gautier V."/>
            <person name="Ament-Velasquez S.L."/>
            <person name="Kruys A."/>
            <person name="Hutchinson M.I."/>
            <person name="Powell A.J."/>
            <person name="Barry K."/>
            <person name="Miller A.N."/>
            <person name="Grigoriev I.V."/>
            <person name="Debuchy R."/>
            <person name="Gladieux P."/>
            <person name="Thoren M.H."/>
            <person name="Johannesson H."/>
        </authorList>
    </citation>
    <scope>NUCLEOTIDE SEQUENCE</scope>
    <source>
        <strain evidence="1">CBS 757.83</strain>
    </source>
</reference>
<dbReference type="EMBL" id="MU863672">
    <property type="protein sequence ID" value="KAK4097554.1"/>
    <property type="molecule type" value="Genomic_DNA"/>
</dbReference>
<gene>
    <name evidence="1" type="ORF">N658DRAFT_270225</name>
</gene>
<evidence type="ECO:0000313" key="2">
    <source>
        <dbReference type="Proteomes" id="UP001305647"/>
    </source>
</evidence>